<sequence length="171" mass="19899">MPFYFYMSHPLTRGFIGGNRISLGIWEAANPRSLPGQKKVRDDVHLEMRSVVGLRRFAGKRIIDHRNPKSFSDHHHKEATAEMSHDMKKDQENELKEKKKDQEDDELKEKKKIEEKDEEEGNELPPPPEKPLPGDCCGSGCVRCVWDIYYDDLEDYNNRCKSKSETKPRPS</sequence>
<evidence type="ECO:0000259" key="2">
    <source>
        <dbReference type="Pfam" id="PF09791"/>
    </source>
</evidence>
<dbReference type="Proteomes" id="UP000655225">
    <property type="component" value="Unassembled WGS sequence"/>
</dbReference>
<name>A0A835CZ40_TETSI</name>
<accession>A0A835CZ40</accession>
<gene>
    <name evidence="3" type="ORF">HHK36_031275</name>
</gene>
<feature type="domain" description="Oxidoreductase-like" evidence="2">
    <location>
        <begin position="120"/>
        <end position="162"/>
    </location>
</feature>
<evidence type="ECO:0000256" key="1">
    <source>
        <dbReference type="SAM" id="MobiDB-lite"/>
    </source>
</evidence>
<organism evidence="3 4">
    <name type="scientific">Tetracentron sinense</name>
    <name type="common">Spur-leaf</name>
    <dbReference type="NCBI Taxonomy" id="13715"/>
    <lineage>
        <taxon>Eukaryota</taxon>
        <taxon>Viridiplantae</taxon>
        <taxon>Streptophyta</taxon>
        <taxon>Embryophyta</taxon>
        <taxon>Tracheophyta</taxon>
        <taxon>Spermatophyta</taxon>
        <taxon>Magnoliopsida</taxon>
        <taxon>Trochodendrales</taxon>
        <taxon>Trochodendraceae</taxon>
        <taxon>Tetracentron</taxon>
    </lineage>
</organism>
<dbReference type="EMBL" id="JABCRI010000024">
    <property type="protein sequence ID" value="KAF8377887.1"/>
    <property type="molecule type" value="Genomic_DNA"/>
</dbReference>
<reference evidence="3 4" key="1">
    <citation type="submission" date="2020-04" db="EMBL/GenBank/DDBJ databases">
        <title>Plant Genome Project.</title>
        <authorList>
            <person name="Zhang R.-G."/>
        </authorList>
    </citation>
    <scope>NUCLEOTIDE SEQUENCE [LARGE SCALE GENOMIC DNA]</scope>
    <source>
        <strain evidence="3">YNK0</strain>
        <tissue evidence="3">Leaf</tissue>
    </source>
</reference>
<evidence type="ECO:0000313" key="3">
    <source>
        <dbReference type="EMBL" id="KAF8377887.1"/>
    </source>
</evidence>
<protein>
    <recommendedName>
        <fullName evidence="2">Oxidoreductase-like domain-containing protein</fullName>
    </recommendedName>
</protein>
<dbReference type="AlphaFoldDB" id="A0A835CZ40"/>
<dbReference type="OrthoDB" id="432685at2759"/>
<dbReference type="InterPro" id="IPR019180">
    <property type="entry name" value="Oxidoreductase-like_N"/>
</dbReference>
<comment type="caution">
    <text evidence="3">The sequence shown here is derived from an EMBL/GenBank/DDBJ whole genome shotgun (WGS) entry which is preliminary data.</text>
</comment>
<dbReference type="PANTHER" id="PTHR21193">
    <property type="entry name" value="OXIDOREDUCTASE-LIKE DOMAIN-CONTAINING PROTEIN 1"/>
    <property type="match status" value="1"/>
</dbReference>
<proteinExistence type="predicted"/>
<dbReference type="Pfam" id="PF09791">
    <property type="entry name" value="Oxidored-like"/>
    <property type="match status" value="1"/>
</dbReference>
<dbReference type="InterPro" id="IPR039251">
    <property type="entry name" value="OXLD1"/>
</dbReference>
<feature type="compositionally biased region" description="Basic and acidic residues" evidence="1">
    <location>
        <begin position="65"/>
        <end position="115"/>
    </location>
</feature>
<evidence type="ECO:0000313" key="4">
    <source>
        <dbReference type="Proteomes" id="UP000655225"/>
    </source>
</evidence>
<dbReference type="PANTHER" id="PTHR21193:SF3">
    <property type="entry name" value="OXIDOREDUCTASE-LIKE DOMAIN-CONTAINING PROTEIN 1"/>
    <property type="match status" value="1"/>
</dbReference>
<feature type="region of interest" description="Disordered" evidence="1">
    <location>
        <begin position="65"/>
        <end position="136"/>
    </location>
</feature>
<keyword evidence="4" id="KW-1185">Reference proteome</keyword>